<evidence type="ECO:0000313" key="1">
    <source>
        <dbReference type="Proteomes" id="UP000887576"/>
    </source>
</evidence>
<organism evidence="1 2">
    <name type="scientific">Panagrolaimus sp. JU765</name>
    <dbReference type="NCBI Taxonomy" id="591449"/>
    <lineage>
        <taxon>Eukaryota</taxon>
        <taxon>Metazoa</taxon>
        <taxon>Ecdysozoa</taxon>
        <taxon>Nematoda</taxon>
        <taxon>Chromadorea</taxon>
        <taxon>Rhabditida</taxon>
        <taxon>Tylenchina</taxon>
        <taxon>Panagrolaimomorpha</taxon>
        <taxon>Panagrolaimoidea</taxon>
        <taxon>Panagrolaimidae</taxon>
        <taxon>Panagrolaimus</taxon>
    </lineage>
</organism>
<reference evidence="2" key="1">
    <citation type="submission" date="2022-11" db="UniProtKB">
        <authorList>
            <consortium name="WormBaseParasite"/>
        </authorList>
    </citation>
    <scope>IDENTIFICATION</scope>
</reference>
<dbReference type="Proteomes" id="UP000887576">
    <property type="component" value="Unplaced"/>
</dbReference>
<proteinExistence type="predicted"/>
<sequence length="156" mass="16474">TAEGPRTNLGTNGNPGIDEKELFNFPLPPLVEHVPLPRNLPDHRVLPADRNGLLAGIGDVNVGFNTGVGVPGVSDGVSVGTRVGVSLGNSGPAGGVPYYFTNQGERFSLNDYDGGKNNIVPDRALKHYLTQTLLARQLAEEKKKEPDFLAGGVFDG</sequence>
<name>A0AC34QSP2_9BILA</name>
<protein>
    <submittedName>
        <fullName evidence="2">Uncharacterized protein</fullName>
    </submittedName>
</protein>
<evidence type="ECO:0000313" key="2">
    <source>
        <dbReference type="WBParaSite" id="JU765_v2.g18946.t1"/>
    </source>
</evidence>
<accession>A0AC34QSP2</accession>
<dbReference type="WBParaSite" id="JU765_v2.g18946.t1">
    <property type="protein sequence ID" value="JU765_v2.g18946.t1"/>
    <property type="gene ID" value="JU765_v2.g18946"/>
</dbReference>